<keyword evidence="7" id="KW-0238">DNA-binding</keyword>
<dbReference type="GO" id="GO:0005634">
    <property type="term" value="C:nucleus"/>
    <property type="evidence" value="ECO:0007669"/>
    <property type="project" value="UniProtKB-SubCell"/>
</dbReference>
<protein>
    <recommendedName>
        <fullName evidence="12">C2H2-type domain-containing protein</fullName>
    </recommendedName>
</protein>
<evidence type="ECO:0000313" key="14">
    <source>
        <dbReference type="Proteomes" id="UP001163046"/>
    </source>
</evidence>
<dbReference type="PROSITE" id="PS50157">
    <property type="entry name" value="ZINC_FINGER_C2H2_2"/>
    <property type="match status" value="8"/>
</dbReference>
<dbReference type="InterPro" id="IPR036236">
    <property type="entry name" value="Znf_C2H2_sf"/>
</dbReference>
<dbReference type="PANTHER" id="PTHR19818">
    <property type="entry name" value="ZINC FINGER PROTEIN ZIC AND GLI"/>
    <property type="match status" value="1"/>
</dbReference>
<evidence type="ECO:0000256" key="3">
    <source>
        <dbReference type="ARBA" id="ARBA00022737"/>
    </source>
</evidence>
<keyword evidence="2" id="KW-0479">Metal-binding</keyword>
<dbReference type="PROSITE" id="PS00028">
    <property type="entry name" value="ZINC_FINGER_C2H2_1"/>
    <property type="match status" value="8"/>
</dbReference>
<dbReference type="AlphaFoldDB" id="A0A9X0DA95"/>
<feature type="domain" description="C2H2-type" evidence="12">
    <location>
        <begin position="969"/>
        <end position="996"/>
    </location>
</feature>
<dbReference type="FunFam" id="3.30.160.60:FF:001228">
    <property type="entry name" value="Zinc finger protein 236"/>
    <property type="match status" value="1"/>
</dbReference>
<comment type="caution">
    <text evidence="13">The sequence shown here is derived from an EMBL/GenBank/DDBJ whole genome shotgun (WGS) entry which is preliminary data.</text>
</comment>
<evidence type="ECO:0000256" key="8">
    <source>
        <dbReference type="ARBA" id="ARBA00023163"/>
    </source>
</evidence>
<evidence type="ECO:0000256" key="6">
    <source>
        <dbReference type="ARBA" id="ARBA00023015"/>
    </source>
</evidence>
<keyword evidence="5" id="KW-0862">Zinc</keyword>
<organism evidence="13 14">
    <name type="scientific">Desmophyllum pertusum</name>
    <dbReference type="NCBI Taxonomy" id="174260"/>
    <lineage>
        <taxon>Eukaryota</taxon>
        <taxon>Metazoa</taxon>
        <taxon>Cnidaria</taxon>
        <taxon>Anthozoa</taxon>
        <taxon>Hexacorallia</taxon>
        <taxon>Scleractinia</taxon>
        <taxon>Caryophylliina</taxon>
        <taxon>Caryophylliidae</taxon>
        <taxon>Desmophyllum</taxon>
    </lineage>
</organism>
<evidence type="ECO:0000256" key="1">
    <source>
        <dbReference type="ARBA" id="ARBA00004123"/>
    </source>
</evidence>
<dbReference type="SUPFAM" id="SSF57667">
    <property type="entry name" value="beta-beta-alpha zinc fingers"/>
    <property type="match status" value="4"/>
</dbReference>
<dbReference type="FunFam" id="3.30.160.60:FF:000557">
    <property type="entry name" value="zinc finger and SCAN domain-containing protein 29"/>
    <property type="match status" value="1"/>
</dbReference>
<feature type="domain" description="C2H2-type" evidence="12">
    <location>
        <begin position="941"/>
        <end position="968"/>
    </location>
</feature>
<accession>A0A9X0DA95</accession>
<dbReference type="FunFam" id="3.30.160.60:FF:000624">
    <property type="entry name" value="zinc finger protein 697"/>
    <property type="match status" value="2"/>
</dbReference>
<dbReference type="GO" id="GO:0045944">
    <property type="term" value="P:positive regulation of transcription by RNA polymerase II"/>
    <property type="evidence" value="ECO:0007669"/>
    <property type="project" value="UniProtKB-ARBA"/>
</dbReference>
<evidence type="ECO:0000256" key="10">
    <source>
        <dbReference type="PROSITE-ProRule" id="PRU00042"/>
    </source>
</evidence>
<dbReference type="GO" id="GO:0008270">
    <property type="term" value="F:zinc ion binding"/>
    <property type="evidence" value="ECO:0007669"/>
    <property type="project" value="UniProtKB-KW"/>
</dbReference>
<evidence type="ECO:0000313" key="13">
    <source>
        <dbReference type="EMBL" id="KAJ7390719.1"/>
    </source>
</evidence>
<feature type="domain" description="C2H2-type" evidence="12">
    <location>
        <begin position="913"/>
        <end position="940"/>
    </location>
</feature>
<dbReference type="FunFam" id="3.30.160.60:FF:001182">
    <property type="entry name" value="Zinc finger, C2H2 type"/>
    <property type="match status" value="1"/>
</dbReference>
<gene>
    <name evidence="13" type="ORF">OS493_022800</name>
</gene>
<feature type="domain" description="C2H2-type" evidence="12">
    <location>
        <begin position="857"/>
        <end position="884"/>
    </location>
</feature>
<sequence>MRVENVLDGINCGQKGMTESFLIGHGRYFSPEKESCTRKNSCTSRLYPGDHYQRFTGVNDTSPHIEEQNLNQSTHCRQATVTTQRSFVNDTSSSKEESSPSLNIKITSTFSLNPNMSSTSSSYGMNEVFLSSNHTLPTRPESEPGESQPSSRFSPCPVLWQQHVQMKNEVPKHGQLQASLAIPEEPRCSHVHEDANADSRFPSDENRNQRYTKLGKSRNIESKNQTEVWSNNSLGNEDDMKPLKDLLYTVPPNNCYISNENDGPSLLLHRDIGTKIQGAFVATRKEEVATKSNGLDQHETVSIRNRDQDSKTQYSAQTEDIDSKTPAPVVRYQQDISGPKSLSFTTIRRTKQAQECDESIAIDMITHGMPSSLSTASGEHHLPMVLSSHTNNDSDKQFKSSEQRRLANYTGKVRLPWRLHNLSPDSFNKFKMTKEAQLQQSNVHRGISSSNTHPDNEAVPLMAMDKGEKELKKPVNFKSVDSKRKCSNVQFLITPAPETFKNLEMQLGLQNDEEPVVKMPNYFLDFTPEYRPNDPSTPRLVDISNANVAVSSQALVSKSQQGCFPCHKVNGKSVDNVVEKDGMYEKQTHLENTMPLENVTKETKVLLVVKPPKKSVVSFLETTSPARHFAFSSSNDEEPKYVPTCQVFAGVSCLPANEIHPQDFRSLLPRSGEDDCKLVKSQFLVVSSGINTEKCYQYNVHGKRGVIKKNPRCFSDESNNNITQEHVNSTTSDRKDSVTYRESGFPLSWSPKHRILIERETSIPKDINILPELESSKPTNSITADEFLFHSSGHGFLNGSSGNEMISTCIRASVVENSTTAVPLDERKHQCEVCGRAFSRSNTLITHKRIHTGDRPFPCDLCGRAFRQLGNLTRHKLTHAAVKPHACPKCNKCFSRTSNLNTHMRTHTNYKPFICDFCGKGFHQKVDMKIHRYTHTGEKPHKCSKCGRGFKQLTHLKYHMRTHSAVRLYKCEHCGKGFNQKGNLQAHIYGHTGNRPYRCDICGKGFTLTSTLNTHKRTHAPNKPFKCEFCEKAFYQKNALKTHYISSHPYTDGVCLL</sequence>
<dbReference type="Proteomes" id="UP001163046">
    <property type="component" value="Unassembled WGS sequence"/>
</dbReference>
<dbReference type="Pfam" id="PF00096">
    <property type="entry name" value="zf-C2H2"/>
    <property type="match status" value="6"/>
</dbReference>
<reference evidence="13" key="1">
    <citation type="submission" date="2023-01" db="EMBL/GenBank/DDBJ databases">
        <title>Genome assembly of the deep-sea coral Lophelia pertusa.</title>
        <authorList>
            <person name="Herrera S."/>
            <person name="Cordes E."/>
        </authorList>
    </citation>
    <scope>NUCLEOTIDE SEQUENCE</scope>
    <source>
        <strain evidence="13">USNM1676648</strain>
        <tissue evidence="13">Polyp</tissue>
    </source>
</reference>
<keyword evidence="14" id="KW-1185">Reference proteome</keyword>
<proteinExistence type="predicted"/>
<feature type="compositionally biased region" description="Basic and acidic residues" evidence="11">
    <location>
        <begin position="296"/>
        <end position="310"/>
    </location>
</feature>
<dbReference type="FunFam" id="3.30.160.60:FF:000060">
    <property type="entry name" value="zinc finger protein 436"/>
    <property type="match status" value="1"/>
</dbReference>
<evidence type="ECO:0000256" key="11">
    <source>
        <dbReference type="SAM" id="MobiDB-lite"/>
    </source>
</evidence>
<evidence type="ECO:0000256" key="4">
    <source>
        <dbReference type="ARBA" id="ARBA00022771"/>
    </source>
</evidence>
<feature type="domain" description="C2H2-type" evidence="12">
    <location>
        <begin position="829"/>
        <end position="856"/>
    </location>
</feature>
<name>A0A9X0DA95_9CNID</name>
<comment type="subcellular location">
    <subcellularLocation>
        <location evidence="1">Nucleus</location>
    </subcellularLocation>
</comment>
<evidence type="ECO:0000256" key="7">
    <source>
        <dbReference type="ARBA" id="ARBA00023125"/>
    </source>
</evidence>
<dbReference type="FunFam" id="3.30.160.60:FF:000670">
    <property type="entry name" value="zinc finger protein 22"/>
    <property type="match status" value="1"/>
</dbReference>
<dbReference type="Gene3D" id="3.30.160.60">
    <property type="entry name" value="Classic Zinc Finger"/>
    <property type="match status" value="8"/>
</dbReference>
<evidence type="ECO:0000256" key="2">
    <source>
        <dbReference type="ARBA" id="ARBA00022723"/>
    </source>
</evidence>
<feature type="region of interest" description="Disordered" evidence="11">
    <location>
        <begin position="133"/>
        <end position="154"/>
    </location>
</feature>
<dbReference type="InterPro" id="IPR013087">
    <property type="entry name" value="Znf_C2H2_type"/>
</dbReference>
<keyword evidence="3" id="KW-0677">Repeat</keyword>
<dbReference type="OrthoDB" id="6077919at2759"/>
<evidence type="ECO:0000259" key="12">
    <source>
        <dbReference type="PROSITE" id="PS50157"/>
    </source>
</evidence>
<evidence type="ECO:0000256" key="9">
    <source>
        <dbReference type="ARBA" id="ARBA00023242"/>
    </source>
</evidence>
<feature type="domain" description="C2H2-type" evidence="12">
    <location>
        <begin position="885"/>
        <end position="912"/>
    </location>
</feature>
<evidence type="ECO:0000256" key="5">
    <source>
        <dbReference type="ARBA" id="ARBA00022833"/>
    </source>
</evidence>
<feature type="domain" description="C2H2-type" evidence="12">
    <location>
        <begin position="1025"/>
        <end position="1048"/>
    </location>
</feature>
<feature type="domain" description="C2H2-type" evidence="12">
    <location>
        <begin position="997"/>
        <end position="1024"/>
    </location>
</feature>
<dbReference type="GO" id="GO:0000981">
    <property type="term" value="F:DNA-binding transcription factor activity, RNA polymerase II-specific"/>
    <property type="evidence" value="ECO:0007669"/>
    <property type="project" value="TreeGrafter"/>
</dbReference>
<keyword evidence="6" id="KW-0805">Transcription regulation</keyword>
<dbReference type="InterPro" id="IPR050329">
    <property type="entry name" value="GLI_C2H2-zinc-finger"/>
</dbReference>
<keyword evidence="9" id="KW-0539">Nucleus</keyword>
<dbReference type="EMBL" id="MU825412">
    <property type="protein sequence ID" value="KAJ7390719.1"/>
    <property type="molecule type" value="Genomic_DNA"/>
</dbReference>
<dbReference type="SMART" id="SM00355">
    <property type="entry name" value="ZnF_C2H2"/>
    <property type="match status" value="8"/>
</dbReference>
<keyword evidence="8" id="KW-0804">Transcription</keyword>
<keyword evidence="4 10" id="KW-0863">Zinc-finger</keyword>
<feature type="region of interest" description="Disordered" evidence="11">
    <location>
        <begin position="288"/>
        <end position="322"/>
    </location>
</feature>
<dbReference type="PANTHER" id="PTHR19818:SF163">
    <property type="entry name" value="C2H2-TYPE DOMAIN-CONTAINING PROTEIN"/>
    <property type="match status" value="1"/>
</dbReference>
<dbReference type="GO" id="GO:0000978">
    <property type="term" value="F:RNA polymerase II cis-regulatory region sequence-specific DNA binding"/>
    <property type="evidence" value="ECO:0007669"/>
    <property type="project" value="TreeGrafter"/>
</dbReference>